<dbReference type="CDD" id="cd13578">
    <property type="entry name" value="PBP2_Bug27"/>
    <property type="match status" value="1"/>
</dbReference>
<evidence type="ECO:0000256" key="2">
    <source>
        <dbReference type="SAM" id="SignalP"/>
    </source>
</evidence>
<dbReference type="PANTHER" id="PTHR42928">
    <property type="entry name" value="TRICARBOXYLATE-BINDING PROTEIN"/>
    <property type="match status" value="1"/>
</dbReference>
<evidence type="ECO:0008006" key="5">
    <source>
        <dbReference type="Google" id="ProtNLM"/>
    </source>
</evidence>
<evidence type="ECO:0000313" key="3">
    <source>
        <dbReference type="EMBL" id="EKS36880.1"/>
    </source>
</evidence>
<dbReference type="InterPro" id="IPR006311">
    <property type="entry name" value="TAT_signal"/>
</dbReference>
<keyword evidence="2" id="KW-0732">Signal</keyword>
<dbReference type="PIRSF" id="PIRSF017082">
    <property type="entry name" value="YflP"/>
    <property type="match status" value="1"/>
</dbReference>
<dbReference type="HOGENOM" id="CLU_045683_0_0_5"/>
<sequence length="335" mass="34930">MPIETLTRRSFMTAAAAFGASLSAPTGLAAPAWAQAAYPTRPVHLIVPYAAGGGTDFFARLVAASMSGTLGQQIVVENRPGAGTQIGAEAASKAEPDGYTFLLGDTSTYASNKSLYQKLPYDPQKDFAPISLTGRFAIVLLVNTDKLNVNSVQALIDAAKKAPGAIDYASAGVGSPFHLAAELFAQSSGIKLNHVPYKGAGPALQDLAGGQIGMMFVDFATARSQLNLKSIKAIGVCSPGEFYGLPGVPAVAAAVPGFEAWAWQGFSAPAKVSPDIIAKLREAYLKAVNDPAIKQKLIDAGIDPLQSTPQEMAGYVASETTKWEKVIKTAGIRLD</sequence>
<proteinExistence type="inferred from homology"/>
<protein>
    <recommendedName>
        <fullName evidence="5">Tat (Twin-arginine translocation) pathway signal sequence</fullName>
    </recommendedName>
</protein>
<comment type="caution">
    <text evidence="3">The sequence shown here is derived from an EMBL/GenBank/DDBJ whole genome shotgun (WGS) entry which is preliminary data.</text>
</comment>
<dbReference type="Gene3D" id="3.40.190.150">
    <property type="entry name" value="Bordetella uptake gene, domain 1"/>
    <property type="match status" value="1"/>
</dbReference>
<keyword evidence="4" id="KW-1185">Reference proteome</keyword>
<dbReference type="Pfam" id="PF03401">
    <property type="entry name" value="TctC"/>
    <property type="match status" value="1"/>
</dbReference>
<dbReference type="InterPro" id="IPR042100">
    <property type="entry name" value="Bug_dom1"/>
</dbReference>
<accession>K8PBA5</accession>
<feature type="signal peptide" evidence="2">
    <location>
        <begin position="1"/>
        <end position="29"/>
    </location>
</feature>
<dbReference type="EMBL" id="AGWX01000004">
    <property type="protein sequence ID" value="EKS36880.1"/>
    <property type="molecule type" value="Genomic_DNA"/>
</dbReference>
<dbReference type="SUPFAM" id="SSF53850">
    <property type="entry name" value="Periplasmic binding protein-like II"/>
    <property type="match status" value="1"/>
</dbReference>
<dbReference type="PATRIC" id="fig|883078.3.peg.3414"/>
<dbReference type="Proteomes" id="UP000001096">
    <property type="component" value="Unassembled WGS sequence"/>
</dbReference>
<dbReference type="PROSITE" id="PS51318">
    <property type="entry name" value="TAT"/>
    <property type="match status" value="1"/>
</dbReference>
<feature type="chain" id="PRO_5003919841" description="Tat (Twin-arginine translocation) pathway signal sequence" evidence="2">
    <location>
        <begin position="30"/>
        <end position="335"/>
    </location>
</feature>
<evidence type="ECO:0000256" key="1">
    <source>
        <dbReference type="ARBA" id="ARBA00006987"/>
    </source>
</evidence>
<organism evidence="3 4">
    <name type="scientific">Afipia broomeae ATCC 49717</name>
    <dbReference type="NCBI Taxonomy" id="883078"/>
    <lineage>
        <taxon>Bacteria</taxon>
        <taxon>Pseudomonadati</taxon>
        <taxon>Pseudomonadota</taxon>
        <taxon>Alphaproteobacteria</taxon>
        <taxon>Hyphomicrobiales</taxon>
        <taxon>Nitrobacteraceae</taxon>
        <taxon>Afipia</taxon>
    </lineage>
</organism>
<dbReference type="RefSeq" id="WP_006022001.1">
    <property type="nucleotide sequence ID" value="NZ_KB375283.1"/>
</dbReference>
<gene>
    <name evidence="3" type="ORF">HMPREF9695_03298</name>
</gene>
<dbReference type="InterPro" id="IPR005064">
    <property type="entry name" value="BUG"/>
</dbReference>
<reference evidence="3 4" key="1">
    <citation type="submission" date="2012-04" db="EMBL/GenBank/DDBJ databases">
        <title>The Genome Sequence of Afipia broomeae ATCC 49717.</title>
        <authorList>
            <consortium name="The Broad Institute Genome Sequencing Platform"/>
            <person name="Earl A."/>
            <person name="Ward D."/>
            <person name="Feldgarden M."/>
            <person name="Gevers D."/>
            <person name="Huys G."/>
            <person name="Walker B."/>
            <person name="Young S.K."/>
            <person name="Zeng Q."/>
            <person name="Gargeya S."/>
            <person name="Fitzgerald M."/>
            <person name="Haas B."/>
            <person name="Abouelleil A."/>
            <person name="Alvarado L."/>
            <person name="Arachchi H.M."/>
            <person name="Berlin A."/>
            <person name="Chapman S.B."/>
            <person name="Goldberg J."/>
            <person name="Griggs A."/>
            <person name="Gujja S."/>
            <person name="Hansen M."/>
            <person name="Howarth C."/>
            <person name="Imamovic A."/>
            <person name="Larimer J."/>
            <person name="McCowen C."/>
            <person name="Montmayeur A."/>
            <person name="Murphy C."/>
            <person name="Neiman D."/>
            <person name="Pearson M."/>
            <person name="Priest M."/>
            <person name="Roberts A."/>
            <person name="Saif S."/>
            <person name="Shea T."/>
            <person name="Sisk P."/>
            <person name="Sykes S."/>
            <person name="Wortman J."/>
            <person name="Nusbaum C."/>
            <person name="Birren B."/>
        </authorList>
    </citation>
    <scope>NUCLEOTIDE SEQUENCE [LARGE SCALE GENOMIC DNA]</scope>
    <source>
        <strain evidence="3 4">ATCC 49717</strain>
    </source>
</reference>
<evidence type="ECO:0000313" key="4">
    <source>
        <dbReference type="Proteomes" id="UP000001096"/>
    </source>
</evidence>
<comment type="similarity">
    <text evidence="1">Belongs to the UPF0065 (bug) family.</text>
</comment>
<dbReference type="PANTHER" id="PTHR42928:SF5">
    <property type="entry name" value="BLR1237 PROTEIN"/>
    <property type="match status" value="1"/>
</dbReference>
<name>K8PBA5_9BRAD</name>
<dbReference type="Gene3D" id="3.40.190.10">
    <property type="entry name" value="Periplasmic binding protein-like II"/>
    <property type="match status" value="1"/>
</dbReference>
<dbReference type="AlphaFoldDB" id="K8PBA5"/>
<dbReference type="eggNOG" id="COG3181">
    <property type="taxonomic scope" value="Bacteria"/>
</dbReference>